<reference evidence="8 9" key="1">
    <citation type="journal article" date="2023" name="Hortic Res">
        <title>Pangenome of water caltrop reveals structural variations and asymmetric subgenome divergence after allopolyploidization.</title>
        <authorList>
            <person name="Zhang X."/>
            <person name="Chen Y."/>
            <person name="Wang L."/>
            <person name="Yuan Y."/>
            <person name="Fang M."/>
            <person name="Shi L."/>
            <person name="Lu R."/>
            <person name="Comes H.P."/>
            <person name="Ma Y."/>
            <person name="Chen Y."/>
            <person name="Huang G."/>
            <person name="Zhou Y."/>
            <person name="Zheng Z."/>
            <person name="Qiu Y."/>
        </authorList>
    </citation>
    <scope>NUCLEOTIDE SEQUENCE [LARGE SCALE GENOMIC DNA]</scope>
    <source>
        <strain evidence="8">F231</strain>
    </source>
</reference>
<protein>
    <recommendedName>
        <fullName evidence="4">fructose-bisphosphate aldolase</fullName>
        <ecNumber evidence="4">4.1.2.13</ecNumber>
    </recommendedName>
</protein>
<feature type="region of interest" description="Disordered" evidence="7">
    <location>
        <begin position="200"/>
        <end position="219"/>
    </location>
</feature>
<evidence type="ECO:0000256" key="5">
    <source>
        <dbReference type="ARBA" id="ARBA00023152"/>
    </source>
</evidence>
<evidence type="ECO:0000256" key="6">
    <source>
        <dbReference type="ARBA" id="ARBA00023239"/>
    </source>
</evidence>
<dbReference type="Pfam" id="PF00274">
    <property type="entry name" value="Glycolytic"/>
    <property type="match status" value="1"/>
</dbReference>
<proteinExistence type="inferred from homology"/>
<evidence type="ECO:0000256" key="7">
    <source>
        <dbReference type="SAM" id="MobiDB-lite"/>
    </source>
</evidence>
<dbReference type="InterPro" id="IPR013785">
    <property type="entry name" value="Aldolase_TIM"/>
</dbReference>
<evidence type="ECO:0000313" key="8">
    <source>
        <dbReference type="EMBL" id="KAK4778889.1"/>
    </source>
</evidence>
<feature type="compositionally biased region" description="Polar residues" evidence="7">
    <location>
        <begin position="200"/>
        <end position="210"/>
    </location>
</feature>
<evidence type="ECO:0000256" key="3">
    <source>
        <dbReference type="ARBA" id="ARBA00010387"/>
    </source>
</evidence>
<keyword evidence="6" id="KW-0456">Lyase</keyword>
<dbReference type="InterPro" id="IPR000741">
    <property type="entry name" value="FBA_I"/>
</dbReference>
<comment type="similarity">
    <text evidence="3">Belongs to the class I fructose-bisphosphate aldolase family.</text>
</comment>
<sequence>MENGNGGRQFGSEASLVALSSDDNLCQVAAELIAEYTVRALRRTVPPTVPGIVFLSGGQSEEEATVNLNAMNKLKVLKFAARRLQVQLRRHPREARDLAVASSPEQQPCLLHLLPSLSVSSSGSSPSKFLPQAFRVRSHSSDSPTDPSPSPSREIQMSRSSTSSLSWARTSVSLQSIEELPPNLRQIIIALFQSVSDLIPSTSSSCSMEEQTSDRSRPP</sequence>
<keyword evidence="9" id="KW-1185">Reference proteome</keyword>
<dbReference type="SUPFAM" id="SSF51569">
    <property type="entry name" value="Aldolase"/>
    <property type="match status" value="1"/>
</dbReference>
<dbReference type="AlphaFoldDB" id="A0AAN7L7A4"/>
<dbReference type="Proteomes" id="UP001346149">
    <property type="component" value="Unassembled WGS sequence"/>
</dbReference>
<dbReference type="Gene3D" id="3.20.20.70">
    <property type="entry name" value="Aldolase class I"/>
    <property type="match status" value="1"/>
</dbReference>
<evidence type="ECO:0000313" key="9">
    <source>
        <dbReference type="Proteomes" id="UP001346149"/>
    </source>
</evidence>
<comment type="pathway">
    <text evidence="2">Carbohydrate degradation; glycolysis; D-glyceraldehyde 3-phosphate and glycerone phosphate from D-glucose: step 4/4.</text>
</comment>
<keyword evidence="5" id="KW-0324">Glycolysis</keyword>
<comment type="catalytic activity">
    <reaction evidence="1">
        <text>beta-D-fructose 1,6-bisphosphate = D-glyceraldehyde 3-phosphate + dihydroxyacetone phosphate</text>
        <dbReference type="Rhea" id="RHEA:14729"/>
        <dbReference type="ChEBI" id="CHEBI:32966"/>
        <dbReference type="ChEBI" id="CHEBI:57642"/>
        <dbReference type="ChEBI" id="CHEBI:59776"/>
        <dbReference type="EC" id="4.1.2.13"/>
    </reaction>
</comment>
<evidence type="ECO:0000256" key="4">
    <source>
        <dbReference type="ARBA" id="ARBA00013068"/>
    </source>
</evidence>
<comment type="caution">
    <text evidence="8">The sequence shown here is derived from an EMBL/GenBank/DDBJ whole genome shotgun (WGS) entry which is preliminary data.</text>
</comment>
<evidence type="ECO:0000256" key="1">
    <source>
        <dbReference type="ARBA" id="ARBA00000441"/>
    </source>
</evidence>
<dbReference type="EC" id="4.1.2.13" evidence="4"/>
<dbReference type="GO" id="GO:0006096">
    <property type="term" value="P:glycolytic process"/>
    <property type="evidence" value="ECO:0007669"/>
    <property type="project" value="UniProtKB-KW"/>
</dbReference>
<organism evidence="8 9">
    <name type="scientific">Trapa natans</name>
    <name type="common">Water chestnut</name>
    <dbReference type="NCBI Taxonomy" id="22666"/>
    <lineage>
        <taxon>Eukaryota</taxon>
        <taxon>Viridiplantae</taxon>
        <taxon>Streptophyta</taxon>
        <taxon>Embryophyta</taxon>
        <taxon>Tracheophyta</taxon>
        <taxon>Spermatophyta</taxon>
        <taxon>Magnoliopsida</taxon>
        <taxon>eudicotyledons</taxon>
        <taxon>Gunneridae</taxon>
        <taxon>Pentapetalae</taxon>
        <taxon>rosids</taxon>
        <taxon>malvids</taxon>
        <taxon>Myrtales</taxon>
        <taxon>Lythraceae</taxon>
        <taxon>Trapa</taxon>
    </lineage>
</organism>
<gene>
    <name evidence="8" type="ORF">SAY86_006417</name>
</gene>
<name>A0AAN7L7A4_TRANT</name>
<feature type="region of interest" description="Disordered" evidence="7">
    <location>
        <begin position="135"/>
        <end position="162"/>
    </location>
</feature>
<evidence type="ECO:0000256" key="2">
    <source>
        <dbReference type="ARBA" id="ARBA00004714"/>
    </source>
</evidence>
<dbReference type="EMBL" id="JAXQNO010000017">
    <property type="protein sequence ID" value="KAK4778889.1"/>
    <property type="molecule type" value="Genomic_DNA"/>
</dbReference>
<accession>A0AAN7L7A4</accession>
<dbReference type="PANTHER" id="PTHR11627">
    <property type="entry name" value="FRUCTOSE-BISPHOSPHATE ALDOLASE"/>
    <property type="match status" value="1"/>
</dbReference>
<dbReference type="GO" id="GO:0004332">
    <property type="term" value="F:fructose-bisphosphate aldolase activity"/>
    <property type="evidence" value="ECO:0007669"/>
    <property type="project" value="UniProtKB-EC"/>
</dbReference>